<gene>
    <name evidence="2" type="ORF">TrST_g2054</name>
</gene>
<sequence length="439" mass="49205">MIWTAVEGGITFFTITRTGHVKTGLGTVTEKRFPSEEKMTEYVLSQIADRKKREGDKRFFDAPVPLALPASIPAQGKETKGKENGDRAAPSTNGADAAPFLVALTPEALFHERPPFAKVKRFLDLLGTKEQQIQYLLKWRDSLTILASHADFETLQYVLRLYPDIIYLGPCCGGNSLLLTAVLSGRQEVNVITLLANASPKELIYGGQSLSKLAEEKECGDDVVATLEGLMRAEFDNTHLFYIVQTSRFEEFQRQILLRDKQEIFKQLISQPNQRYSYSTFHALIFSGPPSSTIISLLSLLDDTARSKICSELGSKVGYPLFCLIGTRAGRDIELVRQVALAHPEAISSPFVHPYCTDDEGPQTSLQKAYNLRNRSAFDLAIYGFLKREDNEYNKVEVVASSSPRESLQQRFRDAEARGEVIDLEEESHGNNSKKRKER</sequence>
<comment type="caution">
    <text evidence="2">The sequence shown here is derived from an EMBL/GenBank/DDBJ whole genome shotgun (WGS) entry which is preliminary data.</text>
</comment>
<evidence type="ECO:0000256" key="1">
    <source>
        <dbReference type="SAM" id="MobiDB-lite"/>
    </source>
</evidence>
<evidence type="ECO:0000313" key="3">
    <source>
        <dbReference type="Proteomes" id="UP001165085"/>
    </source>
</evidence>
<evidence type="ECO:0000313" key="2">
    <source>
        <dbReference type="EMBL" id="GMH67370.1"/>
    </source>
</evidence>
<dbReference type="OrthoDB" id="193924at2759"/>
<feature type="compositionally biased region" description="Basic and acidic residues" evidence="1">
    <location>
        <begin position="77"/>
        <end position="86"/>
    </location>
</feature>
<proteinExistence type="predicted"/>
<feature type="region of interest" description="Disordered" evidence="1">
    <location>
        <begin position="419"/>
        <end position="439"/>
    </location>
</feature>
<keyword evidence="3" id="KW-1185">Reference proteome</keyword>
<reference evidence="3" key="1">
    <citation type="journal article" date="2023" name="Commun. Biol.">
        <title>Genome analysis of Parmales, the sister group of diatoms, reveals the evolutionary specialization of diatoms from phago-mixotrophs to photoautotrophs.</title>
        <authorList>
            <person name="Ban H."/>
            <person name="Sato S."/>
            <person name="Yoshikawa S."/>
            <person name="Yamada K."/>
            <person name="Nakamura Y."/>
            <person name="Ichinomiya M."/>
            <person name="Sato N."/>
            <person name="Blanc-Mathieu R."/>
            <person name="Endo H."/>
            <person name="Kuwata A."/>
            <person name="Ogata H."/>
        </authorList>
    </citation>
    <scope>NUCLEOTIDE SEQUENCE [LARGE SCALE GENOMIC DNA]</scope>
    <source>
        <strain evidence="3">NIES 3701</strain>
    </source>
</reference>
<organism evidence="2 3">
    <name type="scientific">Triparma strigata</name>
    <dbReference type="NCBI Taxonomy" id="1606541"/>
    <lineage>
        <taxon>Eukaryota</taxon>
        <taxon>Sar</taxon>
        <taxon>Stramenopiles</taxon>
        <taxon>Ochrophyta</taxon>
        <taxon>Bolidophyceae</taxon>
        <taxon>Parmales</taxon>
        <taxon>Triparmaceae</taxon>
        <taxon>Triparma</taxon>
    </lineage>
</organism>
<accession>A0A9W7E6Y1</accession>
<dbReference type="AlphaFoldDB" id="A0A9W7E6Y1"/>
<dbReference type="Proteomes" id="UP001165085">
    <property type="component" value="Unassembled WGS sequence"/>
</dbReference>
<name>A0A9W7E6Y1_9STRA</name>
<protein>
    <submittedName>
        <fullName evidence="2">Uncharacterized protein</fullName>
    </submittedName>
</protein>
<dbReference type="EMBL" id="BRXY01000117">
    <property type="protein sequence ID" value="GMH67370.1"/>
    <property type="molecule type" value="Genomic_DNA"/>
</dbReference>
<feature type="region of interest" description="Disordered" evidence="1">
    <location>
        <begin position="71"/>
        <end position="94"/>
    </location>
</feature>